<evidence type="ECO:0000313" key="1">
    <source>
        <dbReference type="EMBL" id="KIM67421.1"/>
    </source>
</evidence>
<organism evidence="1 2">
    <name type="scientific">Scleroderma citrinum Foug A</name>
    <dbReference type="NCBI Taxonomy" id="1036808"/>
    <lineage>
        <taxon>Eukaryota</taxon>
        <taxon>Fungi</taxon>
        <taxon>Dikarya</taxon>
        <taxon>Basidiomycota</taxon>
        <taxon>Agaricomycotina</taxon>
        <taxon>Agaricomycetes</taxon>
        <taxon>Agaricomycetidae</taxon>
        <taxon>Boletales</taxon>
        <taxon>Sclerodermatineae</taxon>
        <taxon>Sclerodermataceae</taxon>
        <taxon>Scleroderma</taxon>
    </lineage>
</organism>
<proteinExistence type="predicted"/>
<dbReference type="AlphaFoldDB" id="A0A0C3EHK9"/>
<dbReference type="EMBL" id="KN822013">
    <property type="protein sequence ID" value="KIM67421.1"/>
    <property type="molecule type" value="Genomic_DNA"/>
</dbReference>
<dbReference type="InParanoid" id="A0A0C3EHK9"/>
<reference evidence="2" key="2">
    <citation type="submission" date="2015-01" db="EMBL/GenBank/DDBJ databases">
        <title>Evolutionary Origins and Diversification of the Mycorrhizal Mutualists.</title>
        <authorList>
            <consortium name="DOE Joint Genome Institute"/>
            <consortium name="Mycorrhizal Genomics Consortium"/>
            <person name="Kohler A."/>
            <person name="Kuo A."/>
            <person name="Nagy L.G."/>
            <person name="Floudas D."/>
            <person name="Copeland A."/>
            <person name="Barry K.W."/>
            <person name="Cichocki N."/>
            <person name="Veneault-Fourrey C."/>
            <person name="LaButti K."/>
            <person name="Lindquist E.A."/>
            <person name="Lipzen A."/>
            <person name="Lundell T."/>
            <person name="Morin E."/>
            <person name="Murat C."/>
            <person name="Riley R."/>
            <person name="Ohm R."/>
            <person name="Sun H."/>
            <person name="Tunlid A."/>
            <person name="Henrissat B."/>
            <person name="Grigoriev I.V."/>
            <person name="Hibbett D.S."/>
            <person name="Martin F."/>
        </authorList>
    </citation>
    <scope>NUCLEOTIDE SEQUENCE [LARGE SCALE GENOMIC DNA]</scope>
    <source>
        <strain evidence="2">Foug A</strain>
    </source>
</reference>
<accession>A0A0C3EHK9</accession>
<evidence type="ECO:0000313" key="2">
    <source>
        <dbReference type="Proteomes" id="UP000053989"/>
    </source>
</evidence>
<reference evidence="1 2" key="1">
    <citation type="submission" date="2014-04" db="EMBL/GenBank/DDBJ databases">
        <authorList>
            <consortium name="DOE Joint Genome Institute"/>
            <person name="Kuo A."/>
            <person name="Kohler A."/>
            <person name="Nagy L.G."/>
            <person name="Floudas D."/>
            <person name="Copeland A."/>
            <person name="Barry K.W."/>
            <person name="Cichocki N."/>
            <person name="Veneault-Fourrey C."/>
            <person name="LaButti K."/>
            <person name="Lindquist E.A."/>
            <person name="Lipzen A."/>
            <person name="Lundell T."/>
            <person name="Morin E."/>
            <person name="Murat C."/>
            <person name="Sun H."/>
            <person name="Tunlid A."/>
            <person name="Henrissat B."/>
            <person name="Grigoriev I.V."/>
            <person name="Hibbett D.S."/>
            <person name="Martin F."/>
            <person name="Nordberg H.P."/>
            <person name="Cantor M.N."/>
            <person name="Hua S.X."/>
        </authorList>
    </citation>
    <scope>NUCLEOTIDE SEQUENCE [LARGE SCALE GENOMIC DNA]</scope>
    <source>
        <strain evidence="1 2">Foug A</strain>
    </source>
</reference>
<protein>
    <submittedName>
        <fullName evidence="1">Uncharacterized protein</fullName>
    </submittedName>
</protein>
<name>A0A0C3EHK9_9AGAM</name>
<gene>
    <name evidence="1" type="ORF">SCLCIDRAFT_21312</name>
</gene>
<keyword evidence="2" id="KW-1185">Reference proteome</keyword>
<dbReference type="Proteomes" id="UP000053989">
    <property type="component" value="Unassembled WGS sequence"/>
</dbReference>
<dbReference type="HOGENOM" id="CLU_3051691_0_0_1"/>
<sequence>MDKVIEKVSKKFVVLKEYKDCWPAYDYIQAHLKYLSSQSKTKEKGKTSASVQKR</sequence>